<gene>
    <name evidence="2" type="ORF">NDU88_005250</name>
</gene>
<organism evidence="2 3">
    <name type="scientific">Pleurodeles waltl</name>
    <name type="common">Iberian ribbed newt</name>
    <dbReference type="NCBI Taxonomy" id="8319"/>
    <lineage>
        <taxon>Eukaryota</taxon>
        <taxon>Metazoa</taxon>
        <taxon>Chordata</taxon>
        <taxon>Craniata</taxon>
        <taxon>Vertebrata</taxon>
        <taxon>Euteleostomi</taxon>
        <taxon>Amphibia</taxon>
        <taxon>Batrachia</taxon>
        <taxon>Caudata</taxon>
        <taxon>Salamandroidea</taxon>
        <taxon>Salamandridae</taxon>
        <taxon>Pleurodelinae</taxon>
        <taxon>Pleurodeles</taxon>
    </lineage>
</organism>
<name>A0AAV7N3T6_PLEWA</name>
<feature type="region of interest" description="Disordered" evidence="1">
    <location>
        <begin position="82"/>
        <end position="126"/>
    </location>
</feature>
<proteinExistence type="predicted"/>
<reference evidence="2" key="1">
    <citation type="journal article" date="2022" name="bioRxiv">
        <title>Sequencing and chromosome-scale assembly of the giantPleurodeles waltlgenome.</title>
        <authorList>
            <person name="Brown T."/>
            <person name="Elewa A."/>
            <person name="Iarovenko S."/>
            <person name="Subramanian E."/>
            <person name="Araus A.J."/>
            <person name="Petzold A."/>
            <person name="Susuki M."/>
            <person name="Suzuki K.-i.T."/>
            <person name="Hayashi T."/>
            <person name="Toyoda A."/>
            <person name="Oliveira C."/>
            <person name="Osipova E."/>
            <person name="Leigh N.D."/>
            <person name="Simon A."/>
            <person name="Yun M.H."/>
        </authorList>
    </citation>
    <scope>NUCLEOTIDE SEQUENCE</scope>
    <source>
        <strain evidence="2">20211129_DDA</strain>
        <tissue evidence="2">Liver</tissue>
    </source>
</reference>
<evidence type="ECO:0000256" key="1">
    <source>
        <dbReference type="SAM" id="MobiDB-lite"/>
    </source>
</evidence>
<dbReference type="EMBL" id="JANPWB010000013">
    <property type="protein sequence ID" value="KAJ1107863.1"/>
    <property type="molecule type" value="Genomic_DNA"/>
</dbReference>
<dbReference type="Proteomes" id="UP001066276">
    <property type="component" value="Chromosome 9"/>
</dbReference>
<evidence type="ECO:0000313" key="2">
    <source>
        <dbReference type="EMBL" id="KAJ1107863.1"/>
    </source>
</evidence>
<sequence>MPSGADTDGLQALGGPGRAFPAAGYRLSLGGEIAVISCGAEYGPRDFEHGDAEDAAAAVRGLAGPRPGGALSATMWGRGGREEALRGGRNRSQWGRTSGAAAQAIPGQESGVGTAQELSNRGGRPAFRDQEPGAVLLVHPGHGAGERALLYLLFSLLDLERGRLRGPAADHRLGVGDVPGPVHQRLSAASSTFFSARAEA</sequence>
<protein>
    <submittedName>
        <fullName evidence="2">Uncharacterized protein</fullName>
    </submittedName>
</protein>
<evidence type="ECO:0000313" key="3">
    <source>
        <dbReference type="Proteomes" id="UP001066276"/>
    </source>
</evidence>
<keyword evidence="3" id="KW-1185">Reference proteome</keyword>
<accession>A0AAV7N3T6</accession>
<dbReference type="AlphaFoldDB" id="A0AAV7N3T6"/>
<comment type="caution">
    <text evidence="2">The sequence shown here is derived from an EMBL/GenBank/DDBJ whole genome shotgun (WGS) entry which is preliminary data.</text>
</comment>